<protein>
    <submittedName>
        <fullName evidence="6">Uncharacterized protein</fullName>
    </submittedName>
</protein>
<dbReference type="EnsemblMetazoa" id="AMIN001513-RA">
    <property type="protein sequence ID" value="AMIN001513-PA"/>
    <property type="gene ID" value="AMIN001513"/>
</dbReference>
<feature type="domain" description="ZAD" evidence="5">
    <location>
        <begin position="4"/>
        <end position="77"/>
    </location>
</feature>
<dbReference type="Pfam" id="PF07776">
    <property type="entry name" value="zf-AD"/>
    <property type="match status" value="1"/>
</dbReference>
<evidence type="ECO:0000256" key="1">
    <source>
        <dbReference type="PROSITE-ProRule" id="PRU00042"/>
    </source>
</evidence>
<evidence type="ECO:0000259" key="5">
    <source>
        <dbReference type="PROSITE" id="PS51915"/>
    </source>
</evidence>
<evidence type="ECO:0000313" key="6">
    <source>
        <dbReference type="EnsemblMetazoa" id="AMIN001513-PA"/>
    </source>
</evidence>
<dbReference type="Gene3D" id="3.40.1800.20">
    <property type="match status" value="1"/>
</dbReference>
<evidence type="ECO:0000313" key="7">
    <source>
        <dbReference type="Proteomes" id="UP000075920"/>
    </source>
</evidence>
<accession>A0A182VTX0</accession>
<dbReference type="VEuPathDB" id="VectorBase:AMIN001513"/>
<evidence type="ECO:0000256" key="2">
    <source>
        <dbReference type="PROSITE-ProRule" id="PRU01263"/>
    </source>
</evidence>
<keyword evidence="2" id="KW-0862">Zinc</keyword>
<dbReference type="AlphaFoldDB" id="A0A182VTX0"/>
<dbReference type="STRING" id="112268.A0A182VTX0"/>
<keyword evidence="2" id="KW-0479">Metal-binding</keyword>
<dbReference type="PROSITE" id="PS50157">
    <property type="entry name" value="ZINC_FINGER_C2H2_2"/>
    <property type="match status" value="1"/>
</dbReference>
<organism evidence="6 7">
    <name type="scientific">Anopheles minimus</name>
    <dbReference type="NCBI Taxonomy" id="112268"/>
    <lineage>
        <taxon>Eukaryota</taxon>
        <taxon>Metazoa</taxon>
        <taxon>Ecdysozoa</taxon>
        <taxon>Arthropoda</taxon>
        <taxon>Hexapoda</taxon>
        <taxon>Insecta</taxon>
        <taxon>Pterygota</taxon>
        <taxon>Neoptera</taxon>
        <taxon>Endopterygota</taxon>
        <taxon>Diptera</taxon>
        <taxon>Nematocera</taxon>
        <taxon>Culicoidea</taxon>
        <taxon>Culicidae</taxon>
        <taxon>Anophelinae</taxon>
        <taxon>Anopheles</taxon>
    </lineage>
</organism>
<sequence>MRDTICRLCLVALDPDDSACSVLDDRFRQVLDSVFTFQIRLEEDLPVHTCKRCSWNVLDFQSYSELVQRNQEKLEKGLLLNVQNKSTEGEDTVTSDRSAHDDVHESNVTDDFETLNSSQLSHENDPLNANASHTDNDLSLDDVEVAFEIYPDHRSSTMLAEDAENQYEVAICEEYLITANDSAGSDPTAMETVVEENILPAKEPAVADFSDADESAQKKKKISYLRCASAEANVCLGTHVEAEHASNAHASEKHPCEQCEKNFVTIWQLEYHKQEHMVLKCPFCQKSVHGKGLNLHVATHKNAFRCDTCNINFISQRDFKYHERICVKSTEGTLPQSS</sequence>
<dbReference type="SMART" id="SM00355">
    <property type="entry name" value="ZnF_C2H2"/>
    <property type="match status" value="3"/>
</dbReference>
<dbReference type="GO" id="GO:0005634">
    <property type="term" value="C:nucleus"/>
    <property type="evidence" value="ECO:0007669"/>
    <property type="project" value="InterPro"/>
</dbReference>
<feature type="compositionally biased region" description="Polar residues" evidence="3">
    <location>
        <begin position="114"/>
        <end position="133"/>
    </location>
</feature>
<dbReference type="PROSITE" id="PS51915">
    <property type="entry name" value="ZAD"/>
    <property type="match status" value="1"/>
</dbReference>
<dbReference type="Proteomes" id="UP000075920">
    <property type="component" value="Unassembled WGS sequence"/>
</dbReference>
<evidence type="ECO:0000256" key="3">
    <source>
        <dbReference type="SAM" id="MobiDB-lite"/>
    </source>
</evidence>
<feature type="binding site" evidence="2">
    <location>
        <position position="50"/>
    </location>
    <ligand>
        <name>Zn(2+)</name>
        <dbReference type="ChEBI" id="CHEBI:29105"/>
    </ligand>
</feature>
<reference evidence="6" key="2">
    <citation type="submission" date="2020-05" db="UniProtKB">
        <authorList>
            <consortium name="EnsemblMetazoa"/>
        </authorList>
    </citation>
    <scope>IDENTIFICATION</scope>
    <source>
        <strain evidence="6">MINIMUS1</strain>
    </source>
</reference>
<dbReference type="Gene3D" id="3.30.160.60">
    <property type="entry name" value="Classic Zinc Finger"/>
    <property type="match status" value="1"/>
</dbReference>
<name>A0A182VTX0_9DIPT</name>
<dbReference type="GO" id="GO:0008270">
    <property type="term" value="F:zinc ion binding"/>
    <property type="evidence" value="ECO:0007669"/>
    <property type="project" value="UniProtKB-UniRule"/>
</dbReference>
<keyword evidence="7" id="KW-1185">Reference proteome</keyword>
<proteinExistence type="predicted"/>
<dbReference type="SMART" id="SM00868">
    <property type="entry name" value="zf-AD"/>
    <property type="match status" value="1"/>
</dbReference>
<reference evidence="7" key="1">
    <citation type="submission" date="2013-03" db="EMBL/GenBank/DDBJ databases">
        <title>The Genome Sequence of Anopheles minimus MINIMUS1.</title>
        <authorList>
            <consortium name="The Broad Institute Genomics Platform"/>
            <person name="Neafsey D.E."/>
            <person name="Walton C."/>
            <person name="Walker B."/>
            <person name="Young S.K."/>
            <person name="Zeng Q."/>
            <person name="Gargeya S."/>
            <person name="Fitzgerald M."/>
            <person name="Haas B."/>
            <person name="Abouelleil A."/>
            <person name="Allen A.W."/>
            <person name="Alvarado L."/>
            <person name="Arachchi H.M."/>
            <person name="Berlin A.M."/>
            <person name="Chapman S.B."/>
            <person name="Gainer-Dewar J."/>
            <person name="Goldberg J."/>
            <person name="Griggs A."/>
            <person name="Gujja S."/>
            <person name="Hansen M."/>
            <person name="Howarth C."/>
            <person name="Imamovic A."/>
            <person name="Ireland A."/>
            <person name="Larimer J."/>
            <person name="McCowan C."/>
            <person name="Murphy C."/>
            <person name="Pearson M."/>
            <person name="Poon T.W."/>
            <person name="Priest M."/>
            <person name="Roberts A."/>
            <person name="Saif S."/>
            <person name="Shea T."/>
            <person name="Sisk P."/>
            <person name="Sykes S."/>
            <person name="Wortman J."/>
            <person name="Nusbaum C."/>
            <person name="Birren B."/>
        </authorList>
    </citation>
    <scope>NUCLEOTIDE SEQUENCE [LARGE SCALE GENOMIC DNA]</scope>
    <source>
        <strain evidence="7">MINIMUS1</strain>
    </source>
</reference>
<feature type="compositionally biased region" description="Basic and acidic residues" evidence="3">
    <location>
        <begin position="97"/>
        <end position="107"/>
    </location>
</feature>
<evidence type="ECO:0000259" key="4">
    <source>
        <dbReference type="PROSITE" id="PS50157"/>
    </source>
</evidence>
<dbReference type="SUPFAM" id="SSF57716">
    <property type="entry name" value="Glucocorticoid receptor-like (DNA-binding domain)"/>
    <property type="match status" value="1"/>
</dbReference>
<dbReference type="InterPro" id="IPR013087">
    <property type="entry name" value="Znf_C2H2_type"/>
</dbReference>
<feature type="domain" description="C2H2-type" evidence="4">
    <location>
        <begin position="254"/>
        <end position="276"/>
    </location>
</feature>
<keyword evidence="1" id="KW-0863">Zinc-finger</keyword>
<dbReference type="InterPro" id="IPR012934">
    <property type="entry name" value="Znf_AD"/>
</dbReference>
<feature type="binding site" evidence="2">
    <location>
        <position position="9"/>
    </location>
    <ligand>
        <name>Zn(2+)</name>
        <dbReference type="ChEBI" id="CHEBI:29105"/>
    </ligand>
</feature>
<dbReference type="PROSITE" id="PS00028">
    <property type="entry name" value="ZINC_FINGER_C2H2_1"/>
    <property type="match status" value="1"/>
</dbReference>
<feature type="binding site" evidence="2">
    <location>
        <position position="6"/>
    </location>
    <ligand>
        <name>Zn(2+)</name>
        <dbReference type="ChEBI" id="CHEBI:29105"/>
    </ligand>
</feature>
<feature type="region of interest" description="Disordered" evidence="3">
    <location>
        <begin position="85"/>
        <end position="136"/>
    </location>
</feature>
<feature type="binding site" evidence="2">
    <location>
        <position position="53"/>
    </location>
    <ligand>
        <name>Zn(2+)</name>
        <dbReference type="ChEBI" id="CHEBI:29105"/>
    </ligand>
</feature>